<dbReference type="PANTHER" id="PTHR11228">
    <property type="entry name" value="RADICAL SAM DOMAIN PROTEIN"/>
    <property type="match status" value="1"/>
</dbReference>
<dbReference type="InterPro" id="IPR000385">
    <property type="entry name" value="MoaA_NifB_PqqE_Fe-S-bd_CS"/>
</dbReference>
<keyword evidence="7 8" id="KW-0411">Iron-sulfur</keyword>
<name>A0ABT0D8Y6_9HYPH</name>
<keyword evidence="2 8" id="KW-0949">S-adenosyl-L-methionine</keyword>
<comment type="pathway">
    <text evidence="8">Cofactor biosynthesis; pyrroloquinoline quinone biosynthesis.</text>
</comment>
<dbReference type="PROSITE" id="PS51918">
    <property type="entry name" value="RADICAL_SAM"/>
    <property type="match status" value="1"/>
</dbReference>
<keyword evidence="1 8" id="KW-0004">4Fe-4S</keyword>
<gene>
    <name evidence="8 10" type="primary">pqqE</name>
    <name evidence="10" type="ORF">MWN34_04980</name>
</gene>
<evidence type="ECO:0000256" key="5">
    <source>
        <dbReference type="ARBA" id="ARBA00023002"/>
    </source>
</evidence>
<evidence type="ECO:0000313" key="10">
    <source>
        <dbReference type="EMBL" id="MCK0196262.1"/>
    </source>
</evidence>
<dbReference type="Pfam" id="PF04055">
    <property type="entry name" value="Radical_SAM"/>
    <property type="match status" value="1"/>
</dbReference>
<evidence type="ECO:0000259" key="9">
    <source>
        <dbReference type="PROSITE" id="PS51918"/>
    </source>
</evidence>
<dbReference type="InterPro" id="IPR058240">
    <property type="entry name" value="rSAM_sf"/>
</dbReference>
<dbReference type="Gene3D" id="3.20.20.70">
    <property type="entry name" value="Aldolase class I"/>
    <property type="match status" value="1"/>
</dbReference>
<dbReference type="InterPro" id="IPR013785">
    <property type="entry name" value="Aldolase_TIM"/>
</dbReference>
<accession>A0ABT0D8Y6</accession>
<evidence type="ECO:0000256" key="4">
    <source>
        <dbReference type="ARBA" id="ARBA00022905"/>
    </source>
</evidence>
<dbReference type="PROSITE" id="PS01305">
    <property type="entry name" value="MOAA_NIFB_PQQE"/>
    <property type="match status" value="1"/>
</dbReference>
<dbReference type="SFLD" id="SFLDS00029">
    <property type="entry name" value="Radical_SAM"/>
    <property type="match status" value="1"/>
</dbReference>
<dbReference type="InterPro" id="IPR017200">
    <property type="entry name" value="PqqE-like"/>
</dbReference>
<sequence length="382" mass="42774">MNVVTRPDADATALARPPVPPPYGMLAELTHRCPLQCPYCSNPVELDRRNVELDTETWLRVFTQAAKLGVLQVHLSGGEPTARRDLEEMIRHCVKVGLYTNLITAGVGVTAERLQSISDAGVDHVQLSFQGADAMMTDHVSNFRGAHERKLAVAREVRRLGLPLTINSVVHRANIHQIPDFIELALSLDAKRIEIAHSQYYGWALRNRAALMPTREQVFWALEIVEKAREKLKGRLTIDAVVPDYYAKYPKPCMNGWGRQSLNVTPSGKVLPCHAAETIPNLDFWNVRDHALDDIWQDSPAFNAFRGTDWMPPLCQTCERKEIDWGGCRCQAMAIAGDAAETDPACHKSPLHGHLLALAEEDAATGEETFDYRRFLTPDRRV</sequence>
<comment type="caution">
    <text evidence="10">The sequence shown here is derived from an EMBL/GenBank/DDBJ whole genome shotgun (WGS) entry which is preliminary data.</text>
</comment>
<feature type="binding site" evidence="8">
    <location>
        <position position="37"/>
    </location>
    <ligand>
        <name>[4Fe-4S] cluster</name>
        <dbReference type="ChEBI" id="CHEBI:49883"/>
        <note>4Fe-4S-S-AdoMet</note>
    </ligand>
</feature>
<dbReference type="InterPro" id="IPR011843">
    <property type="entry name" value="PQQ_synth_PqqE_bac"/>
</dbReference>
<evidence type="ECO:0000256" key="2">
    <source>
        <dbReference type="ARBA" id="ARBA00022691"/>
    </source>
</evidence>
<dbReference type="HAMAP" id="MF_00660">
    <property type="entry name" value="PqqE"/>
    <property type="match status" value="1"/>
</dbReference>
<feature type="domain" description="Radical SAM core" evidence="9">
    <location>
        <begin position="19"/>
        <end position="235"/>
    </location>
</feature>
<dbReference type="InterPro" id="IPR023885">
    <property type="entry name" value="4Fe4S-binding_SPASM_dom"/>
</dbReference>
<evidence type="ECO:0000256" key="6">
    <source>
        <dbReference type="ARBA" id="ARBA00023004"/>
    </source>
</evidence>
<evidence type="ECO:0000256" key="8">
    <source>
        <dbReference type="HAMAP-Rule" id="MF_00660"/>
    </source>
</evidence>
<dbReference type="PANTHER" id="PTHR11228:SF7">
    <property type="entry name" value="PQQA PEPTIDE CYCLASE"/>
    <property type="match status" value="1"/>
</dbReference>
<dbReference type="EMBL" id="JALKCH010000003">
    <property type="protein sequence ID" value="MCK0196262.1"/>
    <property type="molecule type" value="Genomic_DNA"/>
</dbReference>
<dbReference type="CDD" id="cd21119">
    <property type="entry name" value="SPASM_PqqE"/>
    <property type="match status" value="1"/>
</dbReference>
<comment type="catalytic activity">
    <reaction evidence="8">
        <text>[PQQ precursor protein] + S-adenosyl-L-methionine = E-Y cross-linked-[PQQ precursor protein] + 5'-deoxyadenosine + L-methionine + H(+)</text>
        <dbReference type="Rhea" id="RHEA:56836"/>
        <dbReference type="Rhea" id="RHEA-COMP:14800"/>
        <dbReference type="Rhea" id="RHEA-COMP:14801"/>
        <dbReference type="ChEBI" id="CHEBI:15378"/>
        <dbReference type="ChEBI" id="CHEBI:17319"/>
        <dbReference type="ChEBI" id="CHEBI:57844"/>
        <dbReference type="ChEBI" id="CHEBI:59789"/>
        <dbReference type="ChEBI" id="CHEBI:141026"/>
        <dbReference type="ChEBI" id="CHEBI:141027"/>
        <dbReference type="EC" id="1.21.98.4"/>
    </reaction>
</comment>
<dbReference type="SFLD" id="SFLDG01067">
    <property type="entry name" value="SPASM/twitch_domain_containing"/>
    <property type="match status" value="1"/>
</dbReference>
<dbReference type="SUPFAM" id="SSF102114">
    <property type="entry name" value="Radical SAM enzymes"/>
    <property type="match status" value="1"/>
</dbReference>
<comment type="cofactor">
    <cofactor evidence="8">
        <name>[4Fe-4S] cluster</name>
        <dbReference type="ChEBI" id="CHEBI:49883"/>
    </cofactor>
    <text evidence="8">Binds 1 [4Fe-4S] cluster. The cluster is coordinated with 3 cysteines and an exchangeable S-adenosyl-L-methionine.</text>
</comment>
<proteinExistence type="inferred from homology"/>
<keyword evidence="3 8" id="KW-0479">Metal-binding</keyword>
<protein>
    <recommendedName>
        <fullName evidence="8">PqqA peptide cyclase</fullName>
        <ecNumber evidence="8">1.21.98.4</ecNumber>
    </recommendedName>
    <alternativeName>
        <fullName evidence="8">Coenzyme PQQ synthesis protein E</fullName>
    </alternativeName>
</protein>
<dbReference type="NCBIfam" id="TIGR02109">
    <property type="entry name" value="PQQ_syn_pqqE"/>
    <property type="match status" value="1"/>
</dbReference>
<dbReference type="SFLD" id="SFLDF00280">
    <property type="entry name" value="coenzyme_PQQ_synthesis_protein"/>
    <property type="match status" value="1"/>
</dbReference>
<evidence type="ECO:0000256" key="3">
    <source>
        <dbReference type="ARBA" id="ARBA00022723"/>
    </source>
</evidence>
<keyword evidence="5 8" id="KW-0560">Oxidoreductase</keyword>
<evidence type="ECO:0000256" key="7">
    <source>
        <dbReference type="ARBA" id="ARBA00023014"/>
    </source>
</evidence>
<keyword evidence="11" id="KW-1185">Reference proteome</keyword>
<keyword evidence="6 8" id="KW-0408">Iron</keyword>
<reference evidence="10 11" key="1">
    <citation type="submission" date="2022-04" db="EMBL/GenBank/DDBJ databases">
        <authorList>
            <person name="Grouzdev D.S."/>
            <person name="Pantiukh K.S."/>
            <person name="Krutkina M.S."/>
        </authorList>
    </citation>
    <scope>NUCLEOTIDE SEQUENCE [LARGE SCALE GENOMIC DNA]</scope>
    <source>
        <strain evidence="10 11">6x-1</strain>
    </source>
</reference>
<evidence type="ECO:0000256" key="1">
    <source>
        <dbReference type="ARBA" id="ARBA00022485"/>
    </source>
</evidence>
<comment type="function">
    <text evidence="8">Catalyzes the cross-linking of a glutamate residue and a tyrosine residue in the PqqA protein as part of the biosynthesis of pyrroloquinoline quinone (PQQ).</text>
</comment>
<dbReference type="Pfam" id="PF13186">
    <property type="entry name" value="SPASM"/>
    <property type="match status" value="1"/>
</dbReference>
<keyword evidence="4 8" id="KW-0884">PQQ biosynthesis</keyword>
<comment type="subunit">
    <text evidence="8">Interacts with PqqD. The interaction is necessary for activity of PqqE.</text>
</comment>
<dbReference type="CDD" id="cd01335">
    <property type="entry name" value="Radical_SAM"/>
    <property type="match status" value="1"/>
</dbReference>
<dbReference type="NCBIfam" id="TIGR04085">
    <property type="entry name" value="rSAM_more_4Fe4S"/>
    <property type="match status" value="1"/>
</dbReference>
<dbReference type="RefSeq" id="WP_247027195.1">
    <property type="nucleotide sequence ID" value="NZ_JALKCH010000003.1"/>
</dbReference>
<feature type="binding site" evidence="8">
    <location>
        <position position="33"/>
    </location>
    <ligand>
        <name>[4Fe-4S] cluster</name>
        <dbReference type="ChEBI" id="CHEBI:49883"/>
        <note>4Fe-4S-S-AdoMet</note>
    </ligand>
</feature>
<dbReference type="Proteomes" id="UP001203284">
    <property type="component" value="Unassembled WGS sequence"/>
</dbReference>
<feature type="binding site" evidence="8">
    <location>
        <position position="40"/>
    </location>
    <ligand>
        <name>[4Fe-4S] cluster</name>
        <dbReference type="ChEBI" id="CHEBI:49883"/>
        <note>4Fe-4S-S-AdoMet</note>
    </ligand>
</feature>
<comment type="similarity">
    <text evidence="8">Belongs to the radical SAM superfamily. PqqE family.</text>
</comment>
<evidence type="ECO:0000313" key="11">
    <source>
        <dbReference type="Proteomes" id="UP001203284"/>
    </source>
</evidence>
<organism evidence="10 11">
    <name type="scientific">Ancylobacter crimeensis</name>
    <dbReference type="NCBI Taxonomy" id="2579147"/>
    <lineage>
        <taxon>Bacteria</taxon>
        <taxon>Pseudomonadati</taxon>
        <taxon>Pseudomonadota</taxon>
        <taxon>Alphaproteobacteria</taxon>
        <taxon>Hyphomicrobiales</taxon>
        <taxon>Xanthobacteraceae</taxon>
        <taxon>Ancylobacter</taxon>
    </lineage>
</organism>
<dbReference type="SFLD" id="SFLDG01386">
    <property type="entry name" value="main_SPASM_domain-containing"/>
    <property type="match status" value="1"/>
</dbReference>
<dbReference type="PIRSF" id="PIRSF037420">
    <property type="entry name" value="PQQ_syn_pqqE"/>
    <property type="match status" value="1"/>
</dbReference>
<dbReference type="EC" id="1.21.98.4" evidence="8"/>
<dbReference type="InterPro" id="IPR050377">
    <property type="entry name" value="Radical_SAM_PqqE_MftC-like"/>
</dbReference>
<dbReference type="InterPro" id="IPR007197">
    <property type="entry name" value="rSAM"/>
</dbReference>